<sequence length="1628" mass="181677">MADRGGEKGRASRASSTSSLGREVRCGCQFYQSDSLLPERKAMIGRPSSRTAMQTPPPMVSGHTVQGARCEHEYEPIGTPALVMARSNASTPGTTAPVVRINDTDVVHVADSDESIDAQERRLYTSNKLVLDGDVVVPLDGEIEDNAMQARELGDNGDTSEDQETPQQLQDRLEERFLNAATPCTESRTDAEINTSQVDSSALEELPLRRGARGFPQRLRSQAGKLRSRLRGIQRPSFSLPERQKTDNKTKTTKVEKPKVAKPKSEKSRFSLPDRPKFSMPERPKFNFPDRAKFSMPERPKFNIKRPNINLPTLGRVRKPLKERQNSSESNSSAKRNIFDFSTYPRLFDKKSKNRGEYATSSPKASRGQSPEVATVPRVKKKAPIGARWVQKFSDLKFADDEPESAVERSKPWRHPSIEEPQVAFRREATESRERLPWEESDDRSIEPPAPPLPLPDEIADEESREERANRDREEDEDVDYEEDSADIENRRIIVALPLGHGLLPSPEEELAAHVVEDVPDPRLYPRGLRGDSLDEEMRRRGAKEKWQHESDEEMTGERAEKEVVGERDPYGHDEYSGEMIPGDSYGRGFMPIDPPMKYVLEREQTPEDSSMRSDREQQSSGSSCDRRRRGVLEEIDSDEFFLRAKGISQDDMNLGRFLANEIRDAFRPTPNALADQELDLRPPTRPVRTRSLRKKRWDETPPPESHNATPPARPKRDRRRSEDSVRVEEYESYLPEKAGSVSGSRHRVMYQTEAVPRAAEPLDDIVVVKPARRKSRSVARSCSDLGSDALPPLPTPPTPPVAPRRRKRGRRNFGANGNGPYLNGHGPTTTICNGHRRDVEWSEGIDYPPEVSNEPENLNREQLQTLVNRLDHEYIEPAPIAPKRRSRSRGTSVADDDRTSRGAESLPEVSYLDEEDAAGQETDSRDLPGYAVVDKREKPPRPPPPRRRREKFATSPRTPPTTAIPTVPVRPTRAYSTLGPAARRRSPSEDRSVNQMDVTPYTELDSDDPDCNELQSGQVLNKIQGRPLPAPPRPPRSRRDAPDQASTISNGLGEVAASTQTDPLPDDVVIEEEVTRARLVMTPSRAGSQILVSTERVATPTFGRNSPAVPPLPQSVHSERFVEPSQEAETGTPDPRGSEERPDRPVTPARPASSLLLQHDDRIRIASLEVGDLKVERLNVSQLEAHKISASEVDAIVISASEMSNNSNTSNAEDGGIHPSLLRELIAIRSHLEQAALARQGREPTPESSRVQTIDEKVKDQPLSAVDELIEALKKSDRSDEGTEIMEESERIDEQVETNDEKTLFEALKPIEEDQSISKTETVQEVSQRDERKTEVTEDTKVFNKSPASVDIMAVKPDKTPEKVPEVESTSDSVSTVKTASVESALSPPIIENLELAKASAPPNISEPNTVSSLNTDQEEIRIQGQSSLRDESKCEKRKCPRSRSSSPTIDGKKAVRQTASPVKSLPPLISVTPDTPDPVPSPVPEVQAQPQRATVSYTQSIDEEVSLRQQVAGVTQFVAFPTSQIPANFFSLASPIDSRYESEPSIMDMTQQLLRALRLAGTRAMRHFVGYVASRVSTEDRGEKIKEIELAICALLLLIAGLLILCFGSPRTVTHHHHWDYFNPPQ</sequence>
<feature type="compositionally biased region" description="Polar residues" evidence="1">
    <location>
        <begin position="1407"/>
        <end position="1417"/>
    </location>
</feature>
<feature type="region of interest" description="Disordered" evidence="1">
    <location>
        <begin position="1"/>
        <end position="21"/>
    </location>
</feature>
<feature type="region of interest" description="Disordered" evidence="1">
    <location>
        <begin position="400"/>
        <end position="485"/>
    </location>
</feature>
<keyword evidence="2" id="KW-1133">Transmembrane helix</keyword>
<feature type="compositionally biased region" description="Basic and acidic residues" evidence="1">
    <location>
        <begin position="1328"/>
        <end position="1341"/>
    </location>
</feature>
<feature type="region of interest" description="Disordered" evidence="1">
    <location>
        <begin position="186"/>
        <end position="337"/>
    </location>
</feature>
<feature type="compositionally biased region" description="Basic and acidic residues" evidence="1">
    <location>
        <begin position="1"/>
        <end position="10"/>
    </location>
</feature>
<accession>A0A6J0BY61</accession>
<feature type="region of interest" description="Disordered" evidence="1">
    <location>
        <begin position="1238"/>
        <end position="1257"/>
    </location>
</feature>
<feature type="region of interest" description="Disordered" evidence="1">
    <location>
        <begin position="1314"/>
        <end position="1341"/>
    </location>
</feature>
<evidence type="ECO:0000256" key="2">
    <source>
        <dbReference type="SAM" id="Phobius"/>
    </source>
</evidence>
<feature type="compositionally biased region" description="Basic and acidic residues" evidence="1">
    <location>
        <begin position="242"/>
        <end position="301"/>
    </location>
</feature>
<feature type="compositionally biased region" description="Acidic residues" evidence="1">
    <location>
        <begin position="474"/>
        <end position="485"/>
    </location>
</feature>
<dbReference type="RefSeq" id="XP_015519227.2">
    <property type="nucleotide sequence ID" value="XM_015663741.2"/>
</dbReference>
<keyword evidence="3" id="KW-1185">Reference proteome</keyword>
<protein>
    <submittedName>
        <fullName evidence="4">Uncharacterized protein LOC107223896 isoform X1</fullName>
    </submittedName>
</protein>
<feature type="region of interest" description="Disordered" evidence="1">
    <location>
        <begin position="874"/>
        <end position="1066"/>
    </location>
</feature>
<reference evidence="4" key="1">
    <citation type="submission" date="2025-08" db="UniProtKB">
        <authorList>
            <consortium name="RefSeq"/>
        </authorList>
    </citation>
    <scope>IDENTIFICATION</scope>
    <source>
        <tissue evidence="4">Thorax and Abdomen</tissue>
    </source>
</reference>
<feature type="compositionally biased region" description="Polar residues" evidence="1">
    <location>
        <begin position="186"/>
        <end position="200"/>
    </location>
</feature>
<feature type="region of interest" description="Disordered" evidence="1">
    <location>
        <begin position="350"/>
        <end position="384"/>
    </location>
</feature>
<feature type="compositionally biased region" description="Low complexity" evidence="1">
    <location>
        <begin position="1368"/>
        <end position="1383"/>
    </location>
</feature>
<feature type="compositionally biased region" description="Polar residues" evidence="1">
    <location>
        <begin position="1318"/>
        <end position="1327"/>
    </location>
</feature>
<dbReference type="GeneID" id="107223896"/>
<feature type="compositionally biased region" description="Basic and acidic residues" evidence="1">
    <location>
        <begin position="529"/>
        <end position="576"/>
    </location>
</feature>
<dbReference type="OrthoDB" id="6782661at2759"/>
<feature type="compositionally biased region" description="Basic and acidic residues" evidence="1">
    <location>
        <begin position="425"/>
        <end position="446"/>
    </location>
</feature>
<gene>
    <name evidence="4" type="primary">LOC107223896</name>
</gene>
<feature type="region of interest" description="Disordered" evidence="1">
    <location>
        <begin position="1358"/>
        <end position="1383"/>
    </location>
</feature>
<feature type="region of interest" description="Disordered" evidence="1">
    <location>
        <begin position="1101"/>
        <end position="1156"/>
    </location>
</feature>
<feature type="compositionally biased region" description="Low complexity" evidence="1">
    <location>
        <begin position="954"/>
        <end position="973"/>
    </location>
</feature>
<feature type="compositionally biased region" description="Basic and acidic residues" evidence="1">
    <location>
        <begin position="720"/>
        <end position="730"/>
    </location>
</feature>
<organism evidence="4">
    <name type="scientific">Neodiprion lecontei</name>
    <name type="common">Redheaded pine sawfly</name>
    <dbReference type="NCBI Taxonomy" id="441921"/>
    <lineage>
        <taxon>Eukaryota</taxon>
        <taxon>Metazoa</taxon>
        <taxon>Ecdysozoa</taxon>
        <taxon>Arthropoda</taxon>
        <taxon>Hexapoda</taxon>
        <taxon>Insecta</taxon>
        <taxon>Pterygota</taxon>
        <taxon>Neoptera</taxon>
        <taxon>Endopterygota</taxon>
        <taxon>Hymenoptera</taxon>
        <taxon>Tenthredinoidea</taxon>
        <taxon>Diprionidae</taxon>
        <taxon>Diprioninae</taxon>
        <taxon>Neodiprion</taxon>
    </lineage>
</organism>
<keyword evidence="2" id="KW-0472">Membrane</keyword>
<dbReference type="Proteomes" id="UP000829291">
    <property type="component" value="Chromosome 2"/>
</dbReference>
<feature type="region of interest" description="Disordered" evidence="1">
    <location>
        <begin position="674"/>
        <end position="732"/>
    </location>
</feature>
<feature type="region of interest" description="Disordered" evidence="1">
    <location>
        <begin position="779"/>
        <end position="828"/>
    </location>
</feature>
<feature type="transmembrane region" description="Helical" evidence="2">
    <location>
        <begin position="1590"/>
        <end position="1610"/>
    </location>
</feature>
<dbReference type="KEGG" id="nlo:107223896"/>
<name>A0A6J0BY61_NEOLC</name>
<feature type="compositionally biased region" description="Basic and acidic residues" evidence="1">
    <location>
        <begin position="1358"/>
        <end position="1367"/>
    </location>
</feature>
<feature type="compositionally biased region" description="Basic and acidic residues" evidence="1">
    <location>
        <begin position="400"/>
        <end position="411"/>
    </location>
</feature>
<evidence type="ECO:0000313" key="3">
    <source>
        <dbReference type="Proteomes" id="UP000829291"/>
    </source>
</evidence>
<feature type="compositionally biased region" description="Basic and acidic residues" evidence="1">
    <location>
        <begin position="600"/>
        <end position="618"/>
    </location>
</feature>
<dbReference type="InParanoid" id="A0A6J0BY61"/>
<feature type="region of interest" description="Disordered" evidence="1">
    <location>
        <begin position="1399"/>
        <end position="1492"/>
    </location>
</feature>
<evidence type="ECO:0000313" key="4">
    <source>
        <dbReference type="RefSeq" id="XP_015519227.2"/>
    </source>
</evidence>
<keyword evidence="2" id="KW-0812">Transmembrane</keyword>
<feature type="region of interest" description="Disordered" evidence="1">
    <location>
        <begin position="521"/>
        <end position="631"/>
    </location>
</feature>
<feature type="compositionally biased region" description="Polar residues" evidence="1">
    <location>
        <begin position="359"/>
        <end position="369"/>
    </location>
</feature>
<feature type="compositionally biased region" description="Pro residues" evidence="1">
    <location>
        <begin position="792"/>
        <end position="803"/>
    </location>
</feature>
<proteinExistence type="predicted"/>
<evidence type="ECO:0000256" key="1">
    <source>
        <dbReference type="SAM" id="MobiDB-lite"/>
    </source>
</evidence>